<comment type="similarity">
    <text evidence="1">Belongs to the acyl-ACP thioesterase family.</text>
</comment>
<dbReference type="AlphaFoldDB" id="A0A0S6VZV7"/>
<dbReference type="Pfam" id="PF01643">
    <property type="entry name" value="Acyl-ACP_TE"/>
    <property type="match status" value="1"/>
</dbReference>
<dbReference type="SUPFAM" id="SSF54637">
    <property type="entry name" value="Thioesterase/thiol ester dehydrase-isomerase"/>
    <property type="match status" value="2"/>
</dbReference>
<dbReference type="HOGENOM" id="CLU_045466_2_0_0"/>
<keyword evidence="11" id="KW-1185">Reference proteome</keyword>
<organism evidence="10">
    <name type="scientific">Candidatus Moduliflexus flocculans</name>
    <dbReference type="NCBI Taxonomy" id="1499966"/>
    <lineage>
        <taxon>Bacteria</taxon>
        <taxon>Candidatus Moduliflexota</taxon>
        <taxon>Candidatus Moduliflexia</taxon>
        <taxon>Candidatus Moduliflexales</taxon>
        <taxon>Candidatus Moduliflexaceae</taxon>
    </lineage>
</organism>
<evidence type="ECO:0000313" key="11">
    <source>
        <dbReference type="Proteomes" id="UP000030700"/>
    </source>
</evidence>
<dbReference type="STRING" id="1499966.U14_04025"/>
<keyword evidence="2" id="KW-0444">Lipid biosynthesis</keyword>
<evidence type="ECO:0000259" key="8">
    <source>
        <dbReference type="Pfam" id="PF01643"/>
    </source>
</evidence>
<keyword evidence="3" id="KW-0378">Hydrolase</keyword>
<evidence type="ECO:0000313" key="10">
    <source>
        <dbReference type="EMBL" id="GAK52768.1"/>
    </source>
</evidence>
<dbReference type="GO" id="GO:0016297">
    <property type="term" value="F:fatty acyl-[ACP] hydrolase activity"/>
    <property type="evidence" value="ECO:0007669"/>
    <property type="project" value="InterPro"/>
</dbReference>
<accession>A0A0S6VZV7</accession>
<dbReference type="Gene3D" id="3.10.129.10">
    <property type="entry name" value="Hotdog Thioesterase"/>
    <property type="match status" value="1"/>
</dbReference>
<keyword evidence="5" id="KW-0809">Transit peptide</keyword>
<dbReference type="InterPro" id="IPR045023">
    <property type="entry name" value="FATA/B"/>
</dbReference>
<name>A0A0S6VZV7_9BACT</name>
<sequence length="251" mass="29680">MPTPIWNEWFQIHSYQTDFRSKATIQTLCRFLQETAGNHARDLGFSVESLQQQGLTWMLSRFHVQIERYPAWQERVRVETWPAQAIGFYGIRDFFYFDEQDRLLAKASSIWLIIELARKTPIRLPDNILGVHKTDRPRAIDDRFDTLWRPSQGQIEKRFDVRHSDIDLNQHVNNVSYVEWAVETISDDLWRSAELTELEVSFRAEALTGDTIISQSEQTADNDRQTVLHRVLRASDKLELFLARTRWREQS</sequence>
<evidence type="ECO:0000259" key="9">
    <source>
        <dbReference type="Pfam" id="PF20791"/>
    </source>
</evidence>
<reference evidence="10" key="1">
    <citation type="journal article" date="2015" name="PeerJ">
        <title>First genomic representation of candidate bacterial phylum KSB3 points to enhanced environmental sensing as a trigger of wastewater bulking.</title>
        <authorList>
            <person name="Sekiguchi Y."/>
            <person name="Ohashi A."/>
            <person name="Parks D.H."/>
            <person name="Yamauchi T."/>
            <person name="Tyson G.W."/>
            <person name="Hugenholtz P."/>
        </authorList>
    </citation>
    <scope>NUCLEOTIDE SEQUENCE [LARGE SCALE GENOMIC DNA]</scope>
</reference>
<evidence type="ECO:0000256" key="7">
    <source>
        <dbReference type="ARBA" id="ARBA00023160"/>
    </source>
</evidence>
<keyword evidence="4" id="KW-0276">Fatty acid metabolism</keyword>
<feature type="domain" description="Acyl-ACP thioesterase N-terminal hotdog" evidence="8">
    <location>
        <begin position="7"/>
        <end position="129"/>
    </location>
</feature>
<evidence type="ECO:0000256" key="6">
    <source>
        <dbReference type="ARBA" id="ARBA00023098"/>
    </source>
</evidence>
<protein>
    <submittedName>
        <fullName evidence="10">Acyl-ACP thioesterase</fullName>
    </submittedName>
</protein>
<dbReference type="Proteomes" id="UP000030700">
    <property type="component" value="Unassembled WGS sequence"/>
</dbReference>
<keyword evidence="6" id="KW-0443">Lipid metabolism</keyword>
<feature type="domain" description="Acyl-ACP thioesterase-like C-terminal" evidence="9">
    <location>
        <begin position="154"/>
        <end position="248"/>
    </location>
</feature>
<dbReference type="EMBL" id="DF820459">
    <property type="protein sequence ID" value="GAK52768.1"/>
    <property type="molecule type" value="Genomic_DNA"/>
</dbReference>
<dbReference type="CDD" id="cd00586">
    <property type="entry name" value="4HBT"/>
    <property type="match status" value="1"/>
</dbReference>
<evidence type="ECO:0000256" key="5">
    <source>
        <dbReference type="ARBA" id="ARBA00022946"/>
    </source>
</evidence>
<gene>
    <name evidence="10" type="ORF">U14_04025</name>
</gene>
<evidence type="ECO:0000256" key="3">
    <source>
        <dbReference type="ARBA" id="ARBA00022801"/>
    </source>
</evidence>
<dbReference type="InterPro" id="IPR029069">
    <property type="entry name" value="HotDog_dom_sf"/>
</dbReference>
<dbReference type="InterPro" id="IPR002864">
    <property type="entry name" value="Acyl-ACP_thioesterase_NHD"/>
</dbReference>
<proteinExistence type="inferred from homology"/>
<evidence type="ECO:0000256" key="4">
    <source>
        <dbReference type="ARBA" id="ARBA00022832"/>
    </source>
</evidence>
<dbReference type="InterPro" id="IPR049427">
    <property type="entry name" value="Acyl-ACP_TE_C"/>
</dbReference>
<dbReference type="PANTHER" id="PTHR31727">
    <property type="entry name" value="OLEOYL-ACYL CARRIER PROTEIN THIOESTERASE 1, CHLOROPLASTIC"/>
    <property type="match status" value="1"/>
</dbReference>
<evidence type="ECO:0000256" key="1">
    <source>
        <dbReference type="ARBA" id="ARBA00006500"/>
    </source>
</evidence>
<dbReference type="Pfam" id="PF20791">
    <property type="entry name" value="Acyl-ACP_TE_C"/>
    <property type="match status" value="1"/>
</dbReference>
<evidence type="ECO:0000256" key="2">
    <source>
        <dbReference type="ARBA" id="ARBA00022516"/>
    </source>
</evidence>
<dbReference type="PANTHER" id="PTHR31727:SF6">
    <property type="entry name" value="OLEOYL-ACYL CARRIER PROTEIN THIOESTERASE 1, CHLOROPLASTIC"/>
    <property type="match status" value="1"/>
</dbReference>
<dbReference type="GO" id="GO:0000036">
    <property type="term" value="F:acyl carrier activity"/>
    <property type="evidence" value="ECO:0007669"/>
    <property type="project" value="TreeGrafter"/>
</dbReference>
<keyword evidence="7" id="KW-0275">Fatty acid biosynthesis</keyword>